<accession>A0A3B0TRG6</accession>
<protein>
    <submittedName>
        <fullName evidence="1">Uncharacterized protein</fullName>
    </submittedName>
</protein>
<name>A0A3B0TRG6_9ZZZZ</name>
<gene>
    <name evidence="1" type="ORF">MNBD_BACTEROID01-2059</name>
</gene>
<sequence length="51" mass="5979">RYVTEALRDDIETQRTLVMNPFVHYDLNKPTFRAELVTTIDLVKQLKTALT</sequence>
<dbReference type="AlphaFoldDB" id="A0A3B0TRG6"/>
<feature type="non-terminal residue" evidence="1">
    <location>
        <position position="1"/>
    </location>
</feature>
<reference evidence="1" key="1">
    <citation type="submission" date="2018-06" db="EMBL/GenBank/DDBJ databases">
        <authorList>
            <person name="Zhirakovskaya E."/>
        </authorList>
    </citation>
    <scope>NUCLEOTIDE SEQUENCE</scope>
</reference>
<dbReference type="EMBL" id="UOEP01000092">
    <property type="protein sequence ID" value="VAW18783.1"/>
    <property type="molecule type" value="Genomic_DNA"/>
</dbReference>
<evidence type="ECO:0000313" key="1">
    <source>
        <dbReference type="EMBL" id="VAW18783.1"/>
    </source>
</evidence>
<proteinExistence type="predicted"/>
<organism evidence="1">
    <name type="scientific">hydrothermal vent metagenome</name>
    <dbReference type="NCBI Taxonomy" id="652676"/>
    <lineage>
        <taxon>unclassified sequences</taxon>
        <taxon>metagenomes</taxon>
        <taxon>ecological metagenomes</taxon>
    </lineage>
</organism>